<dbReference type="Proteomes" id="UP000054166">
    <property type="component" value="Unassembled WGS sequence"/>
</dbReference>
<proteinExistence type="inferred from homology"/>
<evidence type="ECO:0000256" key="14">
    <source>
        <dbReference type="PROSITE-ProRule" id="PRU01240"/>
    </source>
</evidence>
<dbReference type="InterPro" id="IPR034182">
    <property type="entry name" value="Kexin/furin"/>
</dbReference>
<dbReference type="FunFam" id="2.60.120.260:FF:000026">
    <property type="entry name" value="proprotein convertase subtilisin/kexin type 7"/>
    <property type="match status" value="1"/>
</dbReference>
<evidence type="ECO:0000259" key="18">
    <source>
        <dbReference type="PROSITE" id="PS51829"/>
    </source>
</evidence>
<dbReference type="PROSITE" id="PS00138">
    <property type="entry name" value="SUBTILASE_SER"/>
    <property type="match status" value="1"/>
</dbReference>
<reference evidence="19 20" key="1">
    <citation type="submission" date="2014-04" db="EMBL/GenBank/DDBJ databases">
        <authorList>
            <consortium name="DOE Joint Genome Institute"/>
            <person name="Kuo A."/>
            <person name="Tarkka M."/>
            <person name="Buscot F."/>
            <person name="Kohler A."/>
            <person name="Nagy L.G."/>
            <person name="Floudas D."/>
            <person name="Copeland A."/>
            <person name="Barry K.W."/>
            <person name="Cichocki N."/>
            <person name="Veneault-Fourrey C."/>
            <person name="LaButti K."/>
            <person name="Lindquist E.A."/>
            <person name="Lipzen A."/>
            <person name="Lundell T."/>
            <person name="Morin E."/>
            <person name="Murat C."/>
            <person name="Sun H."/>
            <person name="Tunlid A."/>
            <person name="Henrissat B."/>
            <person name="Grigoriev I.V."/>
            <person name="Hibbett D.S."/>
            <person name="Martin F."/>
            <person name="Nordberg H.P."/>
            <person name="Cantor M.N."/>
            <person name="Hua S.X."/>
        </authorList>
    </citation>
    <scope>NUCLEOTIDE SEQUENCE [LARGE SCALE GENOMIC DNA]</scope>
    <source>
        <strain evidence="19 20">F 1598</strain>
    </source>
</reference>
<dbReference type="InterPro" id="IPR002884">
    <property type="entry name" value="P_dom"/>
</dbReference>
<feature type="region of interest" description="Disordered" evidence="15">
    <location>
        <begin position="135"/>
        <end position="158"/>
    </location>
</feature>
<dbReference type="Gene3D" id="2.60.120.260">
    <property type="entry name" value="Galactose-binding domain-like"/>
    <property type="match status" value="1"/>
</dbReference>
<evidence type="ECO:0000256" key="10">
    <source>
        <dbReference type="ARBA" id="ARBA00023136"/>
    </source>
</evidence>
<dbReference type="Gene3D" id="3.40.50.200">
    <property type="entry name" value="Peptidase S8/S53 domain"/>
    <property type="match status" value="1"/>
</dbReference>
<sequence>MLLPFTLILALLASQASFASRPAKRSYSTHDYYVLEHHPTAGASLEECATALGVELVEQAGELKNHWLLRTEKMLPLGLSSREAIEIDHVLARFDSLQTQAARSSYFSLRSTDTRHARRVVSAVRYLSRQVPRQRTKRDDSFIHRAPPPIPAGDDNTSSRAVALRMGITDPLFGQQWHLVNDVSPQHMMNVTPVWEMGLTGEGVISALVDDGLDYRSDDLAANFDAAGSHDFNDHVDLPTPVLSDDHHGTRCAGQIAAVKNNVCGVGIAYNSKVAGIRILSGPITDIDEAASLNYGFQNTSIFSCSWGPPDDGRSMEGPSYLIKKAVVNGIQHGRQGKGSIFVFASGNGAASGDQCNFDGYTNSIYSVTVAAVDAKGLHPYYSEACAANMVVAYSSGSGSHIVTTDIGKNKCATTHGGTSAAAPNAVGVIALALQARPDLTWRDIQHICVRTAQLVNPEDPDWDTTAAGRPFSYKYGYGKIDAYHYVTAAKTWQNVKPQAWVDIPAIQIAGGTMDTFQNMTGGELIVTGGISSSASVTQAMLDDANFEKLEHVTVKVWISHGKRGDVEVQIVSPGGIQSVLAAPRKSDSADTGYPGWTFMTIKHWDENPVGQWTIHVSDQENQHNGSFLGWAMTLWGSTVDASKAKVYELPSDDSPLPPRPTTSLSSTIDIPTSTKDWPKPTEHLPGDHGEAEGEASKPAFPGQDDATSPSMTPTPDEGWFPGMSKWVSNQKWFFIALGAVLIFGISVGVFFVRRRSARKRRANYSSLAREDVAMSSISGSGQPNAGSGRAKELYDAFGEVSDDEDDDEDADEETGLRPRGLQVESPGGRLAYHSGFLDDDEPGSGISAQTYKDEPEYADHLLEGDRSHTPSGRSDGDSWEHASQTR</sequence>
<evidence type="ECO:0000256" key="4">
    <source>
        <dbReference type="ARBA" id="ARBA00022692"/>
    </source>
</evidence>
<dbReference type="GO" id="GO:0005802">
    <property type="term" value="C:trans-Golgi network"/>
    <property type="evidence" value="ECO:0007669"/>
    <property type="project" value="TreeGrafter"/>
</dbReference>
<dbReference type="CDD" id="cd04059">
    <property type="entry name" value="Peptidases_S8_Protein_convertases_Kexins_Furin-like"/>
    <property type="match status" value="1"/>
</dbReference>
<dbReference type="Pfam" id="PF00082">
    <property type="entry name" value="Peptidase_S8"/>
    <property type="match status" value="1"/>
</dbReference>
<keyword evidence="11" id="KW-0865">Zymogen</keyword>
<evidence type="ECO:0000256" key="17">
    <source>
        <dbReference type="SAM" id="SignalP"/>
    </source>
</evidence>
<feature type="compositionally biased region" description="Basic and acidic residues" evidence="15">
    <location>
        <begin position="852"/>
        <end position="881"/>
    </location>
</feature>
<gene>
    <name evidence="19" type="ORF">PILCRDRAFT_823256</name>
</gene>
<feature type="chain" id="PRO_5002161318" description="P/Homo B domain-containing protein" evidence="17">
    <location>
        <begin position="20"/>
        <end position="887"/>
    </location>
</feature>
<dbReference type="PANTHER" id="PTHR42884">
    <property type="entry name" value="PROPROTEIN CONVERTASE SUBTILISIN/KEXIN-RELATED"/>
    <property type="match status" value="1"/>
</dbReference>
<dbReference type="PRINTS" id="PR00723">
    <property type="entry name" value="SUBTILISIN"/>
</dbReference>
<dbReference type="InterPro" id="IPR008979">
    <property type="entry name" value="Galactose-bd-like_sf"/>
</dbReference>
<feature type="active site" description="Charge relay system" evidence="13 14">
    <location>
        <position position="420"/>
    </location>
</feature>
<evidence type="ECO:0000313" key="19">
    <source>
        <dbReference type="EMBL" id="KIM79713.1"/>
    </source>
</evidence>
<feature type="signal peptide" evidence="17">
    <location>
        <begin position="1"/>
        <end position="19"/>
    </location>
</feature>
<dbReference type="Pfam" id="PF01483">
    <property type="entry name" value="P_proprotein"/>
    <property type="match status" value="1"/>
</dbReference>
<keyword evidence="4 16" id="KW-0812">Transmembrane</keyword>
<evidence type="ECO:0000256" key="13">
    <source>
        <dbReference type="PIRSR" id="PIRSR615500-1"/>
    </source>
</evidence>
<keyword evidence="5 17" id="KW-0732">Signal</keyword>
<dbReference type="FunCoup" id="A0A0C3B0F5">
    <property type="interactions" value="48"/>
</dbReference>
<keyword evidence="10 16" id="KW-0472">Membrane</keyword>
<dbReference type="InterPro" id="IPR000209">
    <property type="entry name" value="Peptidase_S8/S53_dom"/>
</dbReference>
<dbReference type="EMBL" id="KN833008">
    <property type="protein sequence ID" value="KIM79713.1"/>
    <property type="molecule type" value="Genomic_DNA"/>
</dbReference>
<evidence type="ECO:0000256" key="6">
    <source>
        <dbReference type="ARBA" id="ARBA00022801"/>
    </source>
</evidence>
<keyword evidence="12" id="KW-0325">Glycoprotein</keyword>
<dbReference type="STRING" id="765440.A0A0C3B0F5"/>
<dbReference type="InParanoid" id="A0A0C3B0F5"/>
<evidence type="ECO:0000256" key="11">
    <source>
        <dbReference type="ARBA" id="ARBA00023145"/>
    </source>
</evidence>
<feature type="region of interest" description="Disordered" evidence="15">
    <location>
        <begin position="649"/>
        <end position="718"/>
    </location>
</feature>
<dbReference type="PANTHER" id="PTHR42884:SF14">
    <property type="entry name" value="NEUROENDOCRINE CONVERTASE 1"/>
    <property type="match status" value="1"/>
</dbReference>
<comment type="subcellular location">
    <subcellularLocation>
        <location evidence="1">Membrane</location>
    </subcellularLocation>
</comment>
<feature type="domain" description="P/Homo B" evidence="18">
    <location>
        <begin position="496"/>
        <end position="641"/>
    </location>
</feature>
<keyword evidence="8" id="KW-0106">Calcium</keyword>
<dbReference type="PROSITE" id="PS51829">
    <property type="entry name" value="P_HOMO_B"/>
    <property type="match status" value="1"/>
</dbReference>
<dbReference type="SUPFAM" id="SSF52743">
    <property type="entry name" value="Subtilisin-like"/>
    <property type="match status" value="1"/>
</dbReference>
<keyword evidence="7 14" id="KW-0720">Serine protease</keyword>
<evidence type="ECO:0000256" key="8">
    <source>
        <dbReference type="ARBA" id="ARBA00022837"/>
    </source>
</evidence>
<dbReference type="PROSITE" id="PS51892">
    <property type="entry name" value="SUBTILASE"/>
    <property type="match status" value="1"/>
</dbReference>
<evidence type="ECO:0000256" key="15">
    <source>
        <dbReference type="SAM" id="MobiDB-lite"/>
    </source>
</evidence>
<evidence type="ECO:0000256" key="12">
    <source>
        <dbReference type="ARBA" id="ARBA00023180"/>
    </source>
</evidence>
<dbReference type="SUPFAM" id="SSF49785">
    <property type="entry name" value="Galactose-binding domain-like"/>
    <property type="match status" value="1"/>
</dbReference>
<evidence type="ECO:0000256" key="3">
    <source>
        <dbReference type="ARBA" id="ARBA00022670"/>
    </source>
</evidence>
<dbReference type="PROSITE" id="PS00137">
    <property type="entry name" value="SUBTILASE_HIS"/>
    <property type="match status" value="1"/>
</dbReference>
<dbReference type="FunFam" id="3.40.50.200:FF:000005">
    <property type="entry name" value="Proprotein convertase subtilisin/kexin type 7"/>
    <property type="match status" value="1"/>
</dbReference>
<reference evidence="20" key="2">
    <citation type="submission" date="2015-01" db="EMBL/GenBank/DDBJ databases">
        <title>Evolutionary Origins and Diversification of the Mycorrhizal Mutualists.</title>
        <authorList>
            <consortium name="DOE Joint Genome Institute"/>
            <consortium name="Mycorrhizal Genomics Consortium"/>
            <person name="Kohler A."/>
            <person name="Kuo A."/>
            <person name="Nagy L.G."/>
            <person name="Floudas D."/>
            <person name="Copeland A."/>
            <person name="Barry K.W."/>
            <person name="Cichocki N."/>
            <person name="Veneault-Fourrey C."/>
            <person name="LaButti K."/>
            <person name="Lindquist E.A."/>
            <person name="Lipzen A."/>
            <person name="Lundell T."/>
            <person name="Morin E."/>
            <person name="Murat C."/>
            <person name="Riley R."/>
            <person name="Ohm R."/>
            <person name="Sun H."/>
            <person name="Tunlid A."/>
            <person name="Henrissat B."/>
            <person name="Grigoriev I.V."/>
            <person name="Hibbett D.S."/>
            <person name="Martin F."/>
        </authorList>
    </citation>
    <scope>NUCLEOTIDE SEQUENCE [LARGE SCALE GENOMIC DNA]</scope>
    <source>
        <strain evidence="20">F 1598</strain>
    </source>
</reference>
<dbReference type="HOGENOM" id="CLU_002976_2_0_1"/>
<dbReference type="InterPro" id="IPR015500">
    <property type="entry name" value="Peptidase_S8_subtilisin-rel"/>
</dbReference>
<evidence type="ECO:0000256" key="1">
    <source>
        <dbReference type="ARBA" id="ARBA00004370"/>
    </source>
</evidence>
<evidence type="ECO:0000256" key="16">
    <source>
        <dbReference type="SAM" id="Phobius"/>
    </source>
</evidence>
<evidence type="ECO:0000256" key="9">
    <source>
        <dbReference type="ARBA" id="ARBA00022989"/>
    </source>
</evidence>
<keyword evidence="3 14" id="KW-0645">Protease</keyword>
<keyword evidence="6 14" id="KW-0378">Hydrolase</keyword>
<keyword evidence="9 16" id="KW-1133">Transmembrane helix</keyword>
<feature type="transmembrane region" description="Helical" evidence="16">
    <location>
        <begin position="733"/>
        <end position="753"/>
    </location>
</feature>
<dbReference type="InterPro" id="IPR023828">
    <property type="entry name" value="Peptidase_S8_Ser-AS"/>
</dbReference>
<evidence type="ECO:0000256" key="5">
    <source>
        <dbReference type="ARBA" id="ARBA00022729"/>
    </source>
</evidence>
<accession>A0A0C3B0F5</accession>
<feature type="active site" description="Charge relay system" evidence="13 14">
    <location>
        <position position="210"/>
    </location>
</feature>
<evidence type="ECO:0000256" key="7">
    <source>
        <dbReference type="ARBA" id="ARBA00022825"/>
    </source>
</evidence>
<feature type="compositionally biased region" description="Acidic residues" evidence="15">
    <location>
        <begin position="801"/>
        <end position="814"/>
    </location>
</feature>
<feature type="compositionally biased region" description="Basic and acidic residues" evidence="15">
    <location>
        <begin position="677"/>
        <end position="696"/>
    </location>
</feature>
<evidence type="ECO:0000256" key="2">
    <source>
        <dbReference type="ARBA" id="ARBA00005325"/>
    </source>
</evidence>
<feature type="active site" description="Charge relay system" evidence="13 14">
    <location>
        <position position="248"/>
    </location>
</feature>
<evidence type="ECO:0000313" key="20">
    <source>
        <dbReference type="Proteomes" id="UP000054166"/>
    </source>
</evidence>
<dbReference type="InterPro" id="IPR036852">
    <property type="entry name" value="Peptidase_S8/S53_dom_sf"/>
</dbReference>
<name>A0A0C3B0F5_PILCF</name>
<dbReference type="OrthoDB" id="300641at2759"/>
<keyword evidence="20" id="KW-1185">Reference proteome</keyword>
<dbReference type="GO" id="GO:0016485">
    <property type="term" value="P:protein processing"/>
    <property type="evidence" value="ECO:0007669"/>
    <property type="project" value="TreeGrafter"/>
</dbReference>
<dbReference type="GO" id="GO:0007323">
    <property type="term" value="P:peptide pheromone maturation"/>
    <property type="evidence" value="ECO:0007669"/>
    <property type="project" value="UniProtKB-ARBA"/>
</dbReference>
<dbReference type="AlphaFoldDB" id="A0A0C3B0F5"/>
<dbReference type="GO" id="GO:0000139">
    <property type="term" value="C:Golgi membrane"/>
    <property type="evidence" value="ECO:0007669"/>
    <property type="project" value="TreeGrafter"/>
</dbReference>
<organism evidence="19 20">
    <name type="scientific">Piloderma croceum (strain F 1598)</name>
    <dbReference type="NCBI Taxonomy" id="765440"/>
    <lineage>
        <taxon>Eukaryota</taxon>
        <taxon>Fungi</taxon>
        <taxon>Dikarya</taxon>
        <taxon>Basidiomycota</taxon>
        <taxon>Agaricomycotina</taxon>
        <taxon>Agaricomycetes</taxon>
        <taxon>Agaricomycetidae</taxon>
        <taxon>Atheliales</taxon>
        <taxon>Atheliaceae</taxon>
        <taxon>Piloderma</taxon>
    </lineage>
</organism>
<dbReference type="InterPro" id="IPR022398">
    <property type="entry name" value="Peptidase_S8_His-AS"/>
</dbReference>
<dbReference type="GO" id="GO:0004252">
    <property type="term" value="F:serine-type endopeptidase activity"/>
    <property type="evidence" value="ECO:0007669"/>
    <property type="project" value="UniProtKB-UniRule"/>
</dbReference>
<comment type="similarity">
    <text evidence="2">Belongs to the peptidase S8 family. Furin subfamily.</text>
</comment>
<feature type="region of interest" description="Disordered" evidence="15">
    <location>
        <begin position="800"/>
        <end position="887"/>
    </location>
</feature>
<protein>
    <recommendedName>
        <fullName evidence="18">P/Homo B domain-containing protein</fullName>
    </recommendedName>
</protein>